<feature type="domain" description="HTH tetR-type" evidence="2">
    <location>
        <begin position="3"/>
        <end position="63"/>
    </location>
</feature>
<dbReference type="PANTHER" id="PTHR43479:SF11">
    <property type="entry name" value="ACREF_ENVCD OPERON REPRESSOR-RELATED"/>
    <property type="match status" value="1"/>
</dbReference>
<evidence type="ECO:0000256" key="1">
    <source>
        <dbReference type="ARBA" id="ARBA00023125"/>
    </source>
</evidence>
<evidence type="ECO:0000259" key="2">
    <source>
        <dbReference type="PROSITE" id="PS50977"/>
    </source>
</evidence>
<evidence type="ECO:0000313" key="3">
    <source>
        <dbReference type="EMBL" id="SVB14419.1"/>
    </source>
</evidence>
<dbReference type="PROSITE" id="PS50977">
    <property type="entry name" value="HTH_TETR_2"/>
    <property type="match status" value="1"/>
</dbReference>
<dbReference type="SUPFAM" id="SSF46689">
    <property type="entry name" value="Homeodomain-like"/>
    <property type="match status" value="1"/>
</dbReference>
<dbReference type="InterPro" id="IPR054580">
    <property type="entry name" value="SlmA-like_C"/>
</dbReference>
<dbReference type="GO" id="GO:0003677">
    <property type="term" value="F:DNA binding"/>
    <property type="evidence" value="ECO:0007669"/>
    <property type="project" value="UniProtKB-KW"/>
</dbReference>
<gene>
    <name evidence="3" type="ORF">METZ01_LOCUS167273</name>
</gene>
<organism evidence="3">
    <name type="scientific">marine metagenome</name>
    <dbReference type="NCBI Taxonomy" id="408172"/>
    <lineage>
        <taxon>unclassified sequences</taxon>
        <taxon>metagenomes</taxon>
        <taxon>ecological metagenomes</taxon>
    </lineage>
</organism>
<dbReference type="PRINTS" id="PR00455">
    <property type="entry name" value="HTHTETR"/>
</dbReference>
<dbReference type="InterPro" id="IPR050624">
    <property type="entry name" value="HTH-type_Tx_Regulator"/>
</dbReference>
<name>A0A382BLC9_9ZZZZ</name>
<dbReference type="InterPro" id="IPR001647">
    <property type="entry name" value="HTH_TetR"/>
</dbReference>
<dbReference type="InterPro" id="IPR009057">
    <property type="entry name" value="Homeodomain-like_sf"/>
</dbReference>
<protein>
    <recommendedName>
        <fullName evidence="2">HTH tetR-type domain-containing protein</fullName>
    </recommendedName>
</protein>
<dbReference type="Pfam" id="PF22276">
    <property type="entry name" value="SlmA-like_C"/>
    <property type="match status" value="1"/>
</dbReference>
<dbReference type="Pfam" id="PF00440">
    <property type="entry name" value="TetR_N"/>
    <property type="match status" value="1"/>
</dbReference>
<accession>A0A382BLC9</accession>
<dbReference type="NCBIfam" id="NF007015">
    <property type="entry name" value="PRK09480.1"/>
    <property type="match status" value="1"/>
</dbReference>
<dbReference type="EMBL" id="UINC01030284">
    <property type="protein sequence ID" value="SVB14419.1"/>
    <property type="molecule type" value="Genomic_DNA"/>
</dbReference>
<dbReference type="Gene3D" id="1.10.357.10">
    <property type="entry name" value="Tetracycline Repressor, domain 2"/>
    <property type="match status" value="1"/>
</dbReference>
<proteinExistence type="predicted"/>
<reference evidence="3" key="1">
    <citation type="submission" date="2018-05" db="EMBL/GenBank/DDBJ databases">
        <authorList>
            <person name="Lanie J.A."/>
            <person name="Ng W.-L."/>
            <person name="Kazmierczak K.M."/>
            <person name="Andrzejewski T.M."/>
            <person name="Davidsen T.M."/>
            <person name="Wayne K.J."/>
            <person name="Tettelin H."/>
            <person name="Glass J.I."/>
            <person name="Rusch D."/>
            <person name="Podicherti R."/>
            <person name="Tsui H.-C.T."/>
            <person name="Winkler M.E."/>
        </authorList>
    </citation>
    <scope>NUCLEOTIDE SEQUENCE</scope>
</reference>
<keyword evidence="1" id="KW-0238">DNA-binding</keyword>
<sequence>MAKDRKQIILQGLAKLLEERDSTKITTAILAKTSGITEAALYRHFPSKRSIFLELFNYCDQTIFQKVGEIKKDLSVPSPERIKLIFFFFLIFLEKNKGFARILSREALGPNEKNVIDAVNQFYKRLELAMKQILSSDKDSIHLTPGISAHFITSILEGIISRFIRNGFKETPSNYIENYWLLISKSIFKK</sequence>
<dbReference type="AlphaFoldDB" id="A0A382BLC9"/>
<dbReference type="PANTHER" id="PTHR43479">
    <property type="entry name" value="ACREF/ENVCD OPERON REPRESSOR-RELATED"/>
    <property type="match status" value="1"/>
</dbReference>